<name>E7RYA8_9BURK</name>
<dbReference type="Proteomes" id="UP000011021">
    <property type="component" value="Unassembled WGS sequence"/>
</dbReference>
<evidence type="ECO:0000256" key="1">
    <source>
        <dbReference type="ARBA" id="ARBA00022649"/>
    </source>
</evidence>
<evidence type="ECO:0000313" key="2">
    <source>
        <dbReference type="EMBL" id="EFV94607.1"/>
    </source>
</evidence>
<dbReference type="InterPro" id="IPR035093">
    <property type="entry name" value="RelE/ParE_toxin_dom_sf"/>
</dbReference>
<dbReference type="InterPro" id="IPR007712">
    <property type="entry name" value="RelE/ParE_toxin"/>
</dbReference>
<comment type="caution">
    <text evidence="2">The sequence shown here is derived from an EMBL/GenBank/DDBJ whole genome shotgun (WGS) entry which is preliminary data.</text>
</comment>
<dbReference type="EMBL" id="AEQP01000014">
    <property type="protein sequence ID" value="EFV94607.1"/>
    <property type="molecule type" value="Genomic_DNA"/>
</dbReference>
<dbReference type="eggNOG" id="COG3668">
    <property type="taxonomic scope" value="Bacteria"/>
</dbReference>
<accession>E7RYA8</accession>
<sequence length="101" mass="11903">MATYEVKWSRAALDDLERFLVYLLDEVSLQEAQGICDRIFQSTLLLEKYPRLYQEVPEYGHGVRRIIKLGRYVLYEVNDDDRTCRVLAVVGQGQKPRDMFE</sequence>
<dbReference type="Gene3D" id="3.30.2310.20">
    <property type="entry name" value="RelE-like"/>
    <property type="match status" value="1"/>
</dbReference>
<reference evidence="2 3" key="1">
    <citation type="submission" date="2010-12" db="EMBL/GenBank/DDBJ databases">
        <authorList>
            <person name="Muzny D."/>
            <person name="Qin X."/>
            <person name="Deng J."/>
            <person name="Jiang H."/>
            <person name="Liu Y."/>
            <person name="Qu J."/>
            <person name="Song X.-Z."/>
            <person name="Zhang L."/>
            <person name="Thornton R."/>
            <person name="Coyle M."/>
            <person name="Francisco L."/>
            <person name="Jackson L."/>
            <person name="Javaid M."/>
            <person name="Korchina V."/>
            <person name="Kovar C."/>
            <person name="Mata R."/>
            <person name="Mathew T."/>
            <person name="Ngo R."/>
            <person name="Nguyen L."/>
            <person name="Nguyen N."/>
            <person name="Okwuonu G."/>
            <person name="Ongeri F."/>
            <person name="Pham C."/>
            <person name="Simmons D."/>
            <person name="Wilczek-Boney K."/>
            <person name="Hale W."/>
            <person name="Jakkamsetti A."/>
            <person name="Pham P."/>
            <person name="Ruth R."/>
            <person name="San Lucas F."/>
            <person name="Warren J."/>
            <person name="Zhang J."/>
            <person name="Zhao Z."/>
            <person name="Zhou C."/>
            <person name="Zhu D."/>
            <person name="Lee S."/>
            <person name="Bess C."/>
            <person name="Blankenburg K."/>
            <person name="Forbes L."/>
            <person name="Fu Q."/>
            <person name="Gubbala S."/>
            <person name="Hirani K."/>
            <person name="Jayaseelan J.C."/>
            <person name="Lara F."/>
            <person name="Munidasa M."/>
            <person name="Palculict T."/>
            <person name="Patil S."/>
            <person name="Pu L.-L."/>
            <person name="Saada N."/>
            <person name="Tang L."/>
            <person name="Weissenberger G."/>
            <person name="Zhu Y."/>
            <person name="Hemphill L."/>
            <person name="Shang Y."/>
            <person name="Youmans B."/>
            <person name="Ayvaz T."/>
            <person name="Ross M."/>
            <person name="Santibanez J."/>
            <person name="Aqrawi P."/>
            <person name="Gross S."/>
            <person name="Joshi V."/>
            <person name="Fowler G."/>
            <person name="Nazareth L."/>
            <person name="Reid J."/>
            <person name="Worley K."/>
            <person name="Petrosino J."/>
            <person name="Highlander S."/>
            <person name="Gibbs R."/>
        </authorList>
    </citation>
    <scope>NUCLEOTIDE SEQUENCE [LARGE SCALE GENOMIC DNA]</scope>
    <source>
        <strain evidence="2 3">ATCC 51599</strain>
    </source>
</reference>
<keyword evidence="3" id="KW-1185">Reference proteome</keyword>
<dbReference type="RefSeq" id="WP_005673994.1">
    <property type="nucleotide sequence ID" value="NZ_CP146288.1"/>
</dbReference>
<proteinExistence type="predicted"/>
<dbReference type="STRING" id="887898.HMPREF0551_1672"/>
<dbReference type="Pfam" id="PF05016">
    <property type="entry name" value="ParE_toxin"/>
    <property type="match status" value="1"/>
</dbReference>
<dbReference type="AlphaFoldDB" id="E7RYA8"/>
<protein>
    <submittedName>
        <fullName evidence="2">Plasmid stabilization system protein, RelE/ParE family</fullName>
    </submittedName>
</protein>
<dbReference type="HOGENOM" id="CLU_2316000_0_0_4"/>
<organism evidence="2 3">
    <name type="scientific">Lautropia mirabilis ATCC 51599</name>
    <dbReference type="NCBI Taxonomy" id="887898"/>
    <lineage>
        <taxon>Bacteria</taxon>
        <taxon>Pseudomonadati</taxon>
        <taxon>Pseudomonadota</taxon>
        <taxon>Betaproteobacteria</taxon>
        <taxon>Burkholderiales</taxon>
        <taxon>Burkholderiaceae</taxon>
        <taxon>Lautropia</taxon>
    </lineage>
</organism>
<keyword evidence="1" id="KW-1277">Toxin-antitoxin system</keyword>
<gene>
    <name evidence="2" type="ORF">HMPREF0551_1672</name>
</gene>
<evidence type="ECO:0000313" key="3">
    <source>
        <dbReference type="Proteomes" id="UP000011021"/>
    </source>
</evidence>